<accession>A0A128A1G0</accession>
<dbReference type="Proteomes" id="UP000196239">
    <property type="component" value="Chromosome 1"/>
</dbReference>
<evidence type="ECO:0000313" key="2">
    <source>
        <dbReference type="Proteomes" id="UP000196239"/>
    </source>
</evidence>
<keyword evidence="2" id="KW-1185">Reference proteome</keyword>
<name>A0A128A1G0_9ARCH</name>
<dbReference type="KEGG" id="ndv:NDEV_0407"/>
<organism evidence="1 2">
    <name type="scientific">Nitrosotalea devaniterrae</name>
    <dbReference type="NCBI Taxonomy" id="1078905"/>
    <lineage>
        <taxon>Archaea</taxon>
        <taxon>Nitrososphaerota</taxon>
        <taxon>Nitrososphaeria</taxon>
        <taxon>Nitrosotaleales</taxon>
        <taxon>Nitrosotaleaceae</taxon>
        <taxon>Nitrosotalea</taxon>
    </lineage>
</organism>
<reference evidence="2" key="1">
    <citation type="submission" date="2015-10" db="EMBL/GenBank/DDBJ databases">
        <authorList>
            <person name="Lehtovirta-Morley L.E."/>
            <person name="Vieille C."/>
        </authorList>
    </citation>
    <scope>NUCLEOTIDE SEQUENCE [LARGE SCALE GENOMIC DNA]</scope>
</reference>
<dbReference type="AlphaFoldDB" id="A0A128A1G0"/>
<evidence type="ECO:0000313" key="1">
    <source>
        <dbReference type="EMBL" id="CUR51172.1"/>
    </source>
</evidence>
<proteinExistence type="predicted"/>
<protein>
    <recommendedName>
        <fullName evidence="3">Roadblock/LAMTOR2 domain-containing protein</fullName>
    </recommendedName>
</protein>
<gene>
    <name evidence="1" type="ORF">NDEV_0407</name>
</gene>
<dbReference type="EMBL" id="LN890280">
    <property type="protein sequence ID" value="CUR51172.1"/>
    <property type="molecule type" value="Genomic_DNA"/>
</dbReference>
<evidence type="ECO:0008006" key="3">
    <source>
        <dbReference type="Google" id="ProtNLM"/>
    </source>
</evidence>
<sequence length="167" mass="19268">MVKNLCHFKVKLLKSIYRCVKINYEFIPPLHPLNDVVMSSYIFLESLCDSIIGLNKSIQSVAVINNRGRVLEKISRPKFARQFPDHLNELFCMSCVLQISIGKDFDENYGPISYYISERSNLTIITFPLGENMVLITSDKNTSPITLARKAMSIFKNYVRYTPYNLE</sequence>